<organism evidence="2 3">
    <name type="scientific">Streptomyces capitiformicae</name>
    <dbReference type="NCBI Taxonomy" id="2014920"/>
    <lineage>
        <taxon>Bacteria</taxon>
        <taxon>Bacillati</taxon>
        <taxon>Actinomycetota</taxon>
        <taxon>Actinomycetes</taxon>
        <taxon>Kitasatosporales</taxon>
        <taxon>Streptomycetaceae</taxon>
        <taxon>Streptomyces</taxon>
    </lineage>
</organism>
<dbReference type="AlphaFoldDB" id="A0A919GQW1"/>
<evidence type="ECO:0000313" key="2">
    <source>
        <dbReference type="EMBL" id="GHH89107.1"/>
    </source>
</evidence>
<dbReference type="Proteomes" id="UP000603227">
    <property type="component" value="Unassembled WGS sequence"/>
</dbReference>
<reference evidence="2" key="2">
    <citation type="submission" date="2020-09" db="EMBL/GenBank/DDBJ databases">
        <authorList>
            <person name="Sun Q."/>
            <person name="Zhou Y."/>
        </authorList>
    </citation>
    <scope>NUCLEOTIDE SEQUENCE</scope>
    <source>
        <strain evidence="2">CGMCC 4.7403</strain>
    </source>
</reference>
<sequence length="71" mass="7128">MLRVTMTTTSGLGQMHDDLSASPESRFSAAADTTGPHGQSGEGSVRATNYEYSIASSAPRGGALPADAVAG</sequence>
<evidence type="ECO:0000313" key="3">
    <source>
        <dbReference type="Proteomes" id="UP000603227"/>
    </source>
</evidence>
<gene>
    <name evidence="2" type="ORF">GCM10017771_37560</name>
</gene>
<protein>
    <submittedName>
        <fullName evidence="2">Uncharacterized protein</fullName>
    </submittedName>
</protein>
<proteinExistence type="predicted"/>
<keyword evidence="3" id="KW-1185">Reference proteome</keyword>
<name>A0A919GQW1_9ACTN</name>
<feature type="region of interest" description="Disordered" evidence="1">
    <location>
        <begin position="1"/>
        <end position="46"/>
    </location>
</feature>
<feature type="compositionally biased region" description="Polar residues" evidence="1">
    <location>
        <begin position="1"/>
        <end position="12"/>
    </location>
</feature>
<evidence type="ECO:0000256" key="1">
    <source>
        <dbReference type="SAM" id="MobiDB-lite"/>
    </source>
</evidence>
<reference evidence="2" key="1">
    <citation type="journal article" date="2014" name="Int. J. Syst. Evol. Microbiol.">
        <title>Complete genome sequence of Corynebacterium casei LMG S-19264T (=DSM 44701T), isolated from a smear-ripened cheese.</title>
        <authorList>
            <consortium name="US DOE Joint Genome Institute (JGI-PGF)"/>
            <person name="Walter F."/>
            <person name="Albersmeier A."/>
            <person name="Kalinowski J."/>
            <person name="Ruckert C."/>
        </authorList>
    </citation>
    <scope>NUCLEOTIDE SEQUENCE</scope>
    <source>
        <strain evidence="2">CGMCC 4.7403</strain>
    </source>
</reference>
<accession>A0A919GQW1</accession>
<comment type="caution">
    <text evidence="2">The sequence shown here is derived from an EMBL/GenBank/DDBJ whole genome shotgun (WGS) entry which is preliminary data.</text>
</comment>
<dbReference type="EMBL" id="BNAT01000011">
    <property type="protein sequence ID" value="GHH89107.1"/>
    <property type="molecule type" value="Genomic_DNA"/>
</dbReference>